<evidence type="ECO:0000313" key="2">
    <source>
        <dbReference type="Proteomes" id="UP000800092"/>
    </source>
</evidence>
<dbReference type="Proteomes" id="UP000800092">
    <property type="component" value="Unassembled WGS sequence"/>
</dbReference>
<evidence type="ECO:0000313" key="1">
    <source>
        <dbReference type="EMBL" id="KAF2236153.1"/>
    </source>
</evidence>
<accession>A0A6A6HF59</accession>
<sequence length="184" mass="20580">MRLEMAKQPENRVQMPIREMDEHNAKVKERSVAIPVAVDDEGDLILWTKTKGVRVSSKVLSVASPVFKAMFNYYRIAPEGSSNEPYSMSVDADGNALEELCQVLHHKPPAVSTDIEKLVQFAKVCQKYQCIMAGKPRTELCLPNFSSLRRLGSEDCVKVLYIISEFGMEGQFATTSKLSHTAKP</sequence>
<keyword evidence="2" id="KW-1185">Reference proteome</keyword>
<dbReference type="EMBL" id="ML991787">
    <property type="protein sequence ID" value="KAF2236153.1"/>
    <property type="molecule type" value="Genomic_DNA"/>
</dbReference>
<reference evidence="1" key="1">
    <citation type="journal article" date="2020" name="Stud. Mycol.">
        <title>101 Dothideomycetes genomes: a test case for predicting lifestyles and emergence of pathogens.</title>
        <authorList>
            <person name="Haridas S."/>
            <person name="Albert R."/>
            <person name="Binder M."/>
            <person name="Bloem J."/>
            <person name="Labutti K."/>
            <person name="Salamov A."/>
            <person name="Andreopoulos B."/>
            <person name="Baker S."/>
            <person name="Barry K."/>
            <person name="Bills G."/>
            <person name="Bluhm B."/>
            <person name="Cannon C."/>
            <person name="Castanera R."/>
            <person name="Culley D."/>
            <person name="Daum C."/>
            <person name="Ezra D."/>
            <person name="Gonzalez J."/>
            <person name="Henrissat B."/>
            <person name="Kuo A."/>
            <person name="Liang C."/>
            <person name="Lipzen A."/>
            <person name="Lutzoni F."/>
            <person name="Magnuson J."/>
            <person name="Mondo S."/>
            <person name="Nolan M."/>
            <person name="Ohm R."/>
            <person name="Pangilinan J."/>
            <person name="Park H.-J."/>
            <person name="Ramirez L."/>
            <person name="Alfaro M."/>
            <person name="Sun H."/>
            <person name="Tritt A."/>
            <person name="Yoshinaga Y."/>
            <person name="Zwiers L.-H."/>
            <person name="Turgeon B."/>
            <person name="Goodwin S."/>
            <person name="Spatafora J."/>
            <person name="Crous P."/>
            <person name="Grigoriev I."/>
        </authorList>
    </citation>
    <scope>NUCLEOTIDE SEQUENCE</scope>
    <source>
        <strain evidence="1">Tuck. ex Michener</strain>
    </source>
</reference>
<proteinExistence type="predicted"/>
<protein>
    <recommendedName>
        <fullName evidence="3">BTB domain-containing protein</fullName>
    </recommendedName>
</protein>
<name>A0A6A6HF59_VIRVR</name>
<dbReference type="AlphaFoldDB" id="A0A6A6HF59"/>
<evidence type="ECO:0008006" key="3">
    <source>
        <dbReference type="Google" id="ProtNLM"/>
    </source>
</evidence>
<organism evidence="1 2">
    <name type="scientific">Viridothelium virens</name>
    <name type="common">Speckled blister lichen</name>
    <name type="synonym">Trypethelium virens</name>
    <dbReference type="NCBI Taxonomy" id="1048519"/>
    <lineage>
        <taxon>Eukaryota</taxon>
        <taxon>Fungi</taxon>
        <taxon>Dikarya</taxon>
        <taxon>Ascomycota</taxon>
        <taxon>Pezizomycotina</taxon>
        <taxon>Dothideomycetes</taxon>
        <taxon>Dothideomycetes incertae sedis</taxon>
        <taxon>Trypetheliales</taxon>
        <taxon>Trypetheliaceae</taxon>
        <taxon>Viridothelium</taxon>
    </lineage>
</organism>
<dbReference type="OrthoDB" id="5275938at2759"/>
<gene>
    <name evidence="1" type="ORF">EV356DRAFT_87011</name>
</gene>